<evidence type="ECO:0000313" key="2">
    <source>
        <dbReference type="Proteomes" id="UP001596084"/>
    </source>
</evidence>
<dbReference type="RefSeq" id="WP_068831610.1">
    <property type="nucleotide sequence ID" value="NZ_JBHSMX010000003.1"/>
</dbReference>
<dbReference type="Proteomes" id="UP001596084">
    <property type="component" value="Unassembled WGS sequence"/>
</dbReference>
<gene>
    <name evidence="1" type="ORF">ACFPP7_00275</name>
</gene>
<evidence type="ECO:0000313" key="1">
    <source>
        <dbReference type="EMBL" id="MFC5519353.1"/>
    </source>
</evidence>
<organism evidence="1 2">
    <name type="scientific">Polaromonas jejuensis</name>
    <dbReference type="NCBI Taxonomy" id="457502"/>
    <lineage>
        <taxon>Bacteria</taxon>
        <taxon>Pseudomonadati</taxon>
        <taxon>Pseudomonadota</taxon>
        <taxon>Betaproteobacteria</taxon>
        <taxon>Burkholderiales</taxon>
        <taxon>Comamonadaceae</taxon>
        <taxon>Polaromonas</taxon>
    </lineage>
</organism>
<accession>A0ABW0Q4M8</accession>
<comment type="caution">
    <text evidence="1">The sequence shown here is derived from an EMBL/GenBank/DDBJ whole genome shotgun (WGS) entry which is preliminary data.</text>
</comment>
<sequence>MTVLKIALLGAPHTGKSQLATALTESLKSLERQALVVVADTPELQAGMGGYDLTLLMGLETAADANVRGESLNAAGLAQESQAAADQTLRRMLAQAGVPYRVIYGAGEERLAQARHAIESLLQCTGKPMQQHPRPAGKPGAWVWICDKCSDPQCEHRLLTDLLAQRGQAV</sequence>
<protein>
    <submittedName>
        <fullName evidence="1">Uncharacterized protein</fullName>
    </submittedName>
</protein>
<keyword evidence="2" id="KW-1185">Reference proteome</keyword>
<reference evidence="2" key="1">
    <citation type="journal article" date="2019" name="Int. J. Syst. Evol. Microbiol.">
        <title>The Global Catalogue of Microorganisms (GCM) 10K type strain sequencing project: providing services to taxonomists for standard genome sequencing and annotation.</title>
        <authorList>
            <consortium name="The Broad Institute Genomics Platform"/>
            <consortium name="The Broad Institute Genome Sequencing Center for Infectious Disease"/>
            <person name="Wu L."/>
            <person name="Ma J."/>
        </authorList>
    </citation>
    <scope>NUCLEOTIDE SEQUENCE [LARGE SCALE GENOMIC DNA]</scope>
    <source>
        <strain evidence="2">CGMCC 4.7277</strain>
    </source>
</reference>
<proteinExistence type="predicted"/>
<dbReference type="EMBL" id="JBHSMX010000003">
    <property type="protein sequence ID" value="MFC5519353.1"/>
    <property type="molecule type" value="Genomic_DNA"/>
</dbReference>
<name>A0ABW0Q4M8_9BURK</name>